<accession>A0ABT1S6T7</accession>
<proteinExistence type="predicted"/>
<gene>
    <name evidence="1" type="ORF">NE686_03685</name>
</gene>
<sequence length="270" mass="30216">MSKPKFSSLPSGTTAENLLSLINILKKNNKNEDTVKAIFGMSNSVYTKTKAALKAFGIIESKSLDFTTDIGREIAFSSEENKKEGIIRIVKCYEPYELVLNSLVISRTDIKMTDIDTIKNLWGKAGFGSGDRNWNDGATFFMTIIDYIDFGKYIIGRGSNPTRIEWTDDIRDKISCLNIQSIINEQSGTTNTQEEDAIEANIVDTTSVVEEPEDITPALNIVDERASNLINNPISAVSLPSITINVDMIDWSEEKIKTFFKYAYGKFEED</sequence>
<name>A0ABT1S6T7_9FIRM</name>
<reference evidence="1 2" key="1">
    <citation type="submission" date="2022-06" db="EMBL/GenBank/DDBJ databases">
        <title>Isolation of gut microbiota from human fecal samples.</title>
        <authorList>
            <person name="Pamer E.G."/>
            <person name="Barat B."/>
            <person name="Waligurski E."/>
            <person name="Medina S."/>
            <person name="Paddock L."/>
            <person name="Mostad J."/>
        </authorList>
    </citation>
    <scope>NUCLEOTIDE SEQUENCE [LARGE SCALE GENOMIC DNA]</scope>
    <source>
        <strain evidence="1 2">DFI.7.95</strain>
    </source>
</reference>
<evidence type="ECO:0000313" key="1">
    <source>
        <dbReference type="EMBL" id="MCQ4922171.1"/>
    </source>
</evidence>
<dbReference type="EMBL" id="JANGAC010000002">
    <property type="protein sequence ID" value="MCQ4922171.1"/>
    <property type="molecule type" value="Genomic_DNA"/>
</dbReference>
<evidence type="ECO:0000313" key="2">
    <source>
        <dbReference type="Proteomes" id="UP001524478"/>
    </source>
</evidence>
<dbReference type="RefSeq" id="WP_256310464.1">
    <property type="nucleotide sequence ID" value="NZ_JANGAC010000002.1"/>
</dbReference>
<organism evidence="1 2">
    <name type="scientific">Tissierella carlieri</name>
    <dbReference type="NCBI Taxonomy" id="689904"/>
    <lineage>
        <taxon>Bacteria</taxon>
        <taxon>Bacillati</taxon>
        <taxon>Bacillota</taxon>
        <taxon>Tissierellia</taxon>
        <taxon>Tissierellales</taxon>
        <taxon>Tissierellaceae</taxon>
        <taxon>Tissierella</taxon>
    </lineage>
</organism>
<comment type="caution">
    <text evidence="1">The sequence shown here is derived from an EMBL/GenBank/DDBJ whole genome shotgun (WGS) entry which is preliminary data.</text>
</comment>
<dbReference type="Proteomes" id="UP001524478">
    <property type="component" value="Unassembled WGS sequence"/>
</dbReference>
<protein>
    <submittedName>
        <fullName evidence="1">Uncharacterized protein</fullName>
    </submittedName>
</protein>
<keyword evidence="2" id="KW-1185">Reference proteome</keyword>